<proteinExistence type="predicted"/>
<accession>A0ABR3XKE1</accession>
<comment type="caution">
    <text evidence="1">The sequence shown here is derived from an EMBL/GenBank/DDBJ whole genome shotgun (WGS) entry which is preliminary data.</text>
</comment>
<organism evidence="1 2">
    <name type="scientific">Phialemonium thermophilum</name>
    <dbReference type="NCBI Taxonomy" id="223376"/>
    <lineage>
        <taxon>Eukaryota</taxon>
        <taxon>Fungi</taxon>
        <taxon>Dikarya</taxon>
        <taxon>Ascomycota</taxon>
        <taxon>Pezizomycotina</taxon>
        <taxon>Sordariomycetes</taxon>
        <taxon>Sordariomycetidae</taxon>
        <taxon>Cephalothecales</taxon>
        <taxon>Cephalothecaceae</taxon>
        <taxon>Phialemonium</taxon>
    </lineage>
</organism>
<protein>
    <submittedName>
        <fullName evidence="1">Uncharacterized protein</fullName>
    </submittedName>
</protein>
<gene>
    <name evidence="1" type="ORF">VTK73DRAFT_9360</name>
</gene>
<sequence length="81" mass="9068">MFPLFIWYAFKRKVQLLNCSQAGGSKYYNLVNLGRGTFHGTTRSVVDDWGATGPLPVLRSSSGERSPLKYWVTLKLSAVQT</sequence>
<evidence type="ECO:0000313" key="2">
    <source>
        <dbReference type="Proteomes" id="UP001586593"/>
    </source>
</evidence>
<evidence type="ECO:0000313" key="1">
    <source>
        <dbReference type="EMBL" id="KAL1876421.1"/>
    </source>
</evidence>
<name>A0ABR3XKE1_9PEZI</name>
<reference evidence="1 2" key="1">
    <citation type="journal article" date="2024" name="Commun. Biol.">
        <title>Comparative genomic analysis of thermophilic fungi reveals convergent evolutionary adaptations and gene losses.</title>
        <authorList>
            <person name="Steindorff A.S."/>
            <person name="Aguilar-Pontes M.V."/>
            <person name="Robinson A.J."/>
            <person name="Andreopoulos B."/>
            <person name="LaButti K."/>
            <person name="Kuo A."/>
            <person name="Mondo S."/>
            <person name="Riley R."/>
            <person name="Otillar R."/>
            <person name="Haridas S."/>
            <person name="Lipzen A."/>
            <person name="Grimwood J."/>
            <person name="Schmutz J."/>
            <person name="Clum A."/>
            <person name="Reid I.D."/>
            <person name="Moisan M.C."/>
            <person name="Butler G."/>
            <person name="Nguyen T.T.M."/>
            <person name="Dewar K."/>
            <person name="Conant G."/>
            <person name="Drula E."/>
            <person name="Henrissat B."/>
            <person name="Hansel C."/>
            <person name="Singer S."/>
            <person name="Hutchinson M.I."/>
            <person name="de Vries R.P."/>
            <person name="Natvig D.O."/>
            <person name="Powell A.J."/>
            <person name="Tsang A."/>
            <person name="Grigoriev I.V."/>
        </authorList>
    </citation>
    <scope>NUCLEOTIDE SEQUENCE [LARGE SCALE GENOMIC DNA]</scope>
    <source>
        <strain evidence="1 2">ATCC 24622</strain>
    </source>
</reference>
<keyword evidence="2" id="KW-1185">Reference proteome</keyword>
<dbReference type="EMBL" id="JAZHXJ010000077">
    <property type="protein sequence ID" value="KAL1876421.1"/>
    <property type="molecule type" value="Genomic_DNA"/>
</dbReference>
<dbReference type="Proteomes" id="UP001586593">
    <property type="component" value="Unassembled WGS sequence"/>
</dbReference>